<evidence type="ECO:0000313" key="6">
    <source>
        <dbReference type="EMBL" id="KAK2948981.1"/>
    </source>
</evidence>
<evidence type="ECO:0000256" key="4">
    <source>
        <dbReference type="SAM" id="MobiDB-lite"/>
    </source>
</evidence>
<dbReference type="Proteomes" id="UP001281761">
    <property type="component" value="Unassembled WGS sequence"/>
</dbReference>
<dbReference type="SUPFAM" id="SSF53335">
    <property type="entry name" value="S-adenosyl-L-methionine-dependent methyltransferases"/>
    <property type="match status" value="1"/>
</dbReference>
<keyword evidence="3" id="KW-0808">Transferase</keyword>
<dbReference type="Gene3D" id="3.40.50.150">
    <property type="entry name" value="Vaccinia Virus protein VP39"/>
    <property type="match status" value="1"/>
</dbReference>
<dbReference type="GO" id="GO:0016301">
    <property type="term" value="F:kinase activity"/>
    <property type="evidence" value="ECO:0007669"/>
    <property type="project" value="UniProtKB-KW"/>
</dbReference>
<comment type="caution">
    <text evidence="6">The sequence shown here is derived from an EMBL/GenBank/DDBJ whole genome shotgun (WGS) entry which is preliminary data.</text>
</comment>
<feature type="compositionally biased region" description="Acidic residues" evidence="4">
    <location>
        <begin position="324"/>
        <end position="340"/>
    </location>
</feature>
<feature type="compositionally biased region" description="Acidic residues" evidence="4">
    <location>
        <begin position="276"/>
        <end position="310"/>
    </location>
</feature>
<keyword evidence="7" id="KW-1185">Reference proteome</keyword>
<dbReference type="CDD" id="cd02440">
    <property type="entry name" value="AdoMet_MTases"/>
    <property type="match status" value="1"/>
</dbReference>
<evidence type="ECO:0000256" key="3">
    <source>
        <dbReference type="ARBA" id="ARBA00022679"/>
    </source>
</evidence>
<gene>
    <name evidence="6" type="ORF">BLNAU_16087</name>
</gene>
<dbReference type="InterPro" id="IPR051419">
    <property type="entry name" value="Lys/N-term_MeTrsfase_sf"/>
</dbReference>
<dbReference type="PANTHER" id="PTHR12176">
    <property type="entry name" value="SAM-DEPENDENT METHYLTRANSFERASE SUPERFAMILY PROTEIN"/>
    <property type="match status" value="1"/>
</dbReference>
<protein>
    <submittedName>
        <fullName evidence="6">Kinase domain protein</fullName>
    </submittedName>
</protein>
<reference evidence="6 7" key="1">
    <citation type="journal article" date="2022" name="bioRxiv">
        <title>Genomics of Preaxostyla Flagellates Illuminates Evolutionary Transitions and the Path Towards Mitochondrial Loss.</title>
        <authorList>
            <person name="Novak L.V.F."/>
            <person name="Treitli S.C."/>
            <person name="Pyrih J."/>
            <person name="Halakuc P."/>
            <person name="Pipaliya S.V."/>
            <person name="Vacek V."/>
            <person name="Brzon O."/>
            <person name="Soukal P."/>
            <person name="Eme L."/>
            <person name="Dacks J.B."/>
            <person name="Karnkowska A."/>
            <person name="Elias M."/>
            <person name="Hampl V."/>
        </authorList>
    </citation>
    <scope>NUCLEOTIDE SEQUENCE [LARGE SCALE GENOMIC DNA]</scope>
    <source>
        <strain evidence="6">NAU3</strain>
        <tissue evidence="6">Gut</tissue>
    </source>
</reference>
<dbReference type="EMBL" id="JARBJD010000165">
    <property type="protein sequence ID" value="KAK2948981.1"/>
    <property type="molecule type" value="Genomic_DNA"/>
</dbReference>
<evidence type="ECO:0000256" key="1">
    <source>
        <dbReference type="ARBA" id="ARBA00008361"/>
    </source>
</evidence>
<dbReference type="InterPro" id="IPR025714">
    <property type="entry name" value="Methyltranfer_dom"/>
</dbReference>
<feature type="region of interest" description="Disordered" evidence="4">
    <location>
        <begin position="222"/>
        <end position="479"/>
    </location>
</feature>
<feature type="compositionally biased region" description="Basic and acidic residues" evidence="4">
    <location>
        <begin position="311"/>
        <end position="322"/>
    </location>
</feature>
<name>A0ABQ9X8Q9_9EUKA</name>
<feature type="compositionally biased region" description="Acidic residues" evidence="4">
    <location>
        <begin position="439"/>
        <end position="472"/>
    </location>
</feature>
<feature type="compositionally biased region" description="Acidic residues" evidence="4">
    <location>
        <begin position="411"/>
        <end position="425"/>
    </location>
</feature>
<accession>A0ABQ9X8Q9</accession>
<comment type="similarity">
    <text evidence="1">Belongs to the methyltransferase superfamily.</text>
</comment>
<evidence type="ECO:0000259" key="5">
    <source>
        <dbReference type="Pfam" id="PF13847"/>
    </source>
</evidence>
<organism evidence="6 7">
    <name type="scientific">Blattamonas nauphoetae</name>
    <dbReference type="NCBI Taxonomy" id="2049346"/>
    <lineage>
        <taxon>Eukaryota</taxon>
        <taxon>Metamonada</taxon>
        <taxon>Preaxostyla</taxon>
        <taxon>Oxymonadida</taxon>
        <taxon>Blattamonas</taxon>
    </lineage>
</organism>
<keyword evidence="2" id="KW-0489">Methyltransferase</keyword>
<sequence length="479" mass="53988">MKSTNPDFSSLSYWEDKYEQDPGPFDWYMTYEDLESHLQPFLKEKSSILDIGCGTSYLPFSLSSKGFKHVSGFDQCERLIELLQHEANEMDLPLQFEHIDILNFTNPSRLSFDLIIDKATFDCILCSSSSYSNAKTYLSQIRSLLRNDGTLVCISHSSPEFRSHIFNEDEYNWKLVSTKIGDDQSGYWMYTLTAQGDWTPQIKEEPVVEQSVTLKEDIDENEELDEQLEVPESPKADPTPTDDSPPMEDEMDQPQLNDDLDGLNDEDQHAASPEVEAVEDDAVPTPEDNLDEPEVGGDVNEELKEDELPEEHELSLEPKPNDMEITDDSPEEPPPEEEIDSIPPPDPSEGQENDDLPDLDQEIPEQDTNDMGEDIGDTIEDDQPPPPDEPEMDTPEEEPKEDTPPPTPPADGDEMEIDDNMEGIGEEGGNNEIDNPLESGEDDLPQPEEDDPAPPLPDEGEDEMELELDDNDLMNGDTF</sequence>
<dbReference type="PANTHER" id="PTHR12176:SF79">
    <property type="entry name" value="METHYLTRANSFERASE TYPE 11 DOMAIN-CONTAINING PROTEIN"/>
    <property type="match status" value="1"/>
</dbReference>
<keyword evidence="6" id="KW-0418">Kinase</keyword>
<feature type="domain" description="Methyltransferase" evidence="5">
    <location>
        <begin position="43"/>
        <end position="194"/>
    </location>
</feature>
<evidence type="ECO:0000313" key="7">
    <source>
        <dbReference type="Proteomes" id="UP001281761"/>
    </source>
</evidence>
<feature type="compositionally biased region" description="Acidic residues" evidence="4">
    <location>
        <begin position="245"/>
        <end position="265"/>
    </location>
</feature>
<dbReference type="Pfam" id="PF13847">
    <property type="entry name" value="Methyltransf_31"/>
    <property type="match status" value="1"/>
</dbReference>
<dbReference type="InterPro" id="IPR029063">
    <property type="entry name" value="SAM-dependent_MTases_sf"/>
</dbReference>
<evidence type="ECO:0000256" key="2">
    <source>
        <dbReference type="ARBA" id="ARBA00022603"/>
    </source>
</evidence>
<proteinExistence type="inferred from homology"/>
<feature type="compositionally biased region" description="Acidic residues" evidence="4">
    <location>
        <begin position="349"/>
        <end position="400"/>
    </location>
</feature>